<dbReference type="FunFam" id="1.20.81.30:FF:000001">
    <property type="entry name" value="Type II secretion system protein F"/>
    <property type="match status" value="2"/>
</dbReference>
<evidence type="ECO:0000256" key="5">
    <source>
        <dbReference type="ARBA" id="ARBA00022692"/>
    </source>
</evidence>
<dbReference type="Proteomes" id="UP001161389">
    <property type="component" value="Unassembled WGS sequence"/>
</dbReference>
<name>A0AA37SCK8_9GAMM</name>
<dbReference type="InterPro" id="IPR042094">
    <property type="entry name" value="T2SS_GspF_sf"/>
</dbReference>
<sequence length="407" mass="45356">MAKFSYVGRNAQGDKVEGILDASTAEIAAGMLQSQELTPVRIEEAIEETSSDIDLKRFLPKPKVTLDDLSMFCRQMYALARSGMPIVQAIRGLADTSKNERLAEVLNQISSELVIGSSLAVAMRQHSDVFSSIFVSMIHVGESTGKLDDAFKKLIDHVELERETRGRVKQAVRYPASVVIAITIAMFIINLFVIPEFSKVFSKLGADLPLPTRILMTTSEFSVQYWWLILLILTASFFGFRYYIKTDDGELWWDRVKLRLPLIGNIFEKVALSRFARSFAMMSESGVPILQSLNIIGASIGNRYISNAVADMRRGIERGDSLARTSAATGMFTPLILQMIAVGEETGSVDKLLHDVADFYEEEVDYDLKMLSQAIEPILLVFMGIMVVVLALGVFLPMWELSSAMKH</sequence>
<reference evidence="10" key="2">
    <citation type="submission" date="2023-01" db="EMBL/GenBank/DDBJ databases">
        <title>Draft genome sequence of Litoribrevibacter albus strain NBRC 110071.</title>
        <authorList>
            <person name="Sun Q."/>
            <person name="Mori K."/>
        </authorList>
    </citation>
    <scope>NUCLEOTIDE SEQUENCE</scope>
    <source>
        <strain evidence="10">NBRC 110071</strain>
    </source>
</reference>
<keyword evidence="4" id="KW-0997">Cell inner membrane</keyword>
<proteinExistence type="inferred from homology"/>
<evidence type="ECO:0000259" key="9">
    <source>
        <dbReference type="Pfam" id="PF00482"/>
    </source>
</evidence>
<protein>
    <submittedName>
        <fullName evidence="10">MSHA biogenesis protein MshG</fullName>
    </submittedName>
</protein>
<evidence type="ECO:0000256" key="2">
    <source>
        <dbReference type="ARBA" id="ARBA00005745"/>
    </source>
</evidence>
<evidence type="ECO:0000256" key="6">
    <source>
        <dbReference type="ARBA" id="ARBA00022989"/>
    </source>
</evidence>
<feature type="transmembrane region" description="Helical" evidence="8">
    <location>
        <begin position="225"/>
        <end position="244"/>
    </location>
</feature>
<keyword evidence="11" id="KW-1185">Reference proteome</keyword>
<dbReference type="Gene3D" id="1.20.81.30">
    <property type="entry name" value="Type II secretion system (T2SS), domain F"/>
    <property type="match status" value="2"/>
</dbReference>
<evidence type="ECO:0000313" key="11">
    <source>
        <dbReference type="Proteomes" id="UP001161389"/>
    </source>
</evidence>
<comment type="similarity">
    <text evidence="2">Belongs to the GSP F family.</text>
</comment>
<keyword evidence="5 8" id="KW-0812">Transmembrane</keyword>
<gene>
    <name evidence="10" type="primary">mshG</name>
    <name evidence="10" type="ORF">GCM10007876_39900</name>
</gene>
<feature type="domain" description="Type II secretion system protein GspF" evidence="9">
    <location>
        <begin position="275"/>
        <end position="397"/>
    </location>
</feature>
<dbReference type="PANTHER" id="PTHR30012:SF4">
    <property type="entry name" value="MSHA BIOGENESIS PROTEIN MSHG"/>
    <property type="match status" value="1"/>
</dbReference>
<reference evidence="10" key="1">
    <citation type="journal article" date="2014" name="Int. J. Syst. Evol. Microbiol.">
        <title>Complete genome sequence of Corynebacterium casei LMG S-19264T (=DSM 44701T), isolated from a smear-ripened cheese.</title>
        <authorList>
            <consortium name="US DOE Joint Genome Institute (JGI-PGF)"/>
            <person name="Walter F."/>
            <person name="Albersmeier A."/>
            <person name="Kalinowski J."/>
            <person name="Ruckert C."/>
        </authorList>
    </citation>
    <scope>NUCLEOTIDE SEQUENCE</scope>
    <source>
        <strain evidence="10">NBRC 110071</strain>
    </source>
</reference>
<comment type="subcellular location">
    <subcellularLocation>
        <location evidence="1">Cell inner membrane</location>
        <topology evidence="1">Multi-pass membrane protein</topology>
    </subcellularLocation>
</comment>
<dbReference type="GO" id="GO:0015628">
    <property type="term" value="P:protein secretion by the type II secretion system"/>
    <property type="evidence" value="ECO:0007669"/>
    <property type="project" value="TreeGrafter"/>
</dbReference>
<evidence type="ECO:0000256" key="3">
    <source>
        <dbReference type="ARBA" id="ARBA00022475"/>
    </source>
</evidence>
<feature type="domain" description="Type II secretion system protein GspF" evidence="9">
    <location>
        <begin position="72"/>
        <end position="195"/>
    </location>
</feature>
<keyword evidence="6 8" id="KW-1133">Transmembrane helix</keyword>
<dbReference type="EMBL" id="BSNM01000027">
    <property type="protein sequence ID" value="GLQ33510.1"/>
    <property type="molecule type" value="Genomic_DNA"/>
</dbReference>
<evidence type="ECO:0000256" key="7">
    <source>
        <dbReference type="ARBA" id="ARBA00023136"/>
    </source>
</evidence>
<keyword evidence="3" id="KW-1003">Cell membrane</keyword>
<evidence type="ECO:0000256" key="4">
    <source>
        <dbReference type="ARBA" id="ARBA00022519"/>
    </source>
</evidence>
<comment type="caution">
    <text evidence="10">The sequence shown here is derived from an EMBL/GenBank/DDBJ whole genome shotgun (WGS) entry which is preliminary data.</text>
</comment>
<accession>A0AA37SCK8</accession>
<evidence type="ECO:0000256" key="8">
    <source>
        <dbReference type="SAM" id="Phobius"/>
    </source>
</evidence>
<dbReference type="PRINTS" id="PR00812">
    <property type="entry name" value="BCTERIALGSPF"/>
</dbReference>
<dbReference type="RefSeq" id="WP_284383963.1">
    <property type="nucleotide sequence ID" value="NZ_BSNM01000027.1"/>
</dbReference>
<organism evidence="10 11">
    <name type="scientific">Litoribrevibacter albus</name>
    <dbReference type="NCBI Taxonomy" id="1473156"/>
    <lineage>
        <taxon>Bacteria</taxon>
        <taxon>Pseudomonadati</taxon>
        <taxon>Pseudomonadota</taxon>
        <taxon>Gammaproteobacteria</taxon>
        <taxon>Oceanospirillales</taxon>
        <taxon>Oceanospirillaceae</taxon>
        <taxon>Litoribrevibacter</taxon>
    </lineage>
</organism>
<keyword evidence="7 8" id="KW-0472">Membrane</keyword>
<dbReference type="GO" id="GO:0005886">
    <property type="term" value="C:plasma membrane"/>
    <property type="evidence" value="ECO:0007669"/>
    <property type="project" value="UniProtKB-SubCell"/>
</dbReference>
<dbReference type="AlphaFoldDB" id="A0AA37SCK8"/>
<feature type="transmembrane region" description="Helical" evidence="8">
    <location>
        <begin position="172"/>
        <end position="194"/>
    </location>
</feature>
<dbReference type="PANTHER" id="PTHR30012">
    <property type="entry name" value="GENERAL SECRETION PATHWAY PROTEIN"/>
    <property type="match status" value="1"/>
</dbReference>
<feature type="transmembrane region" description="Helical" evidence="8">
    <location>
        <begin position="378"/>
        <end position="399"/>
    </location>
</feature>
<dbReference type="InterPro" id="IPR018076">
    <property type="entry name" value="T2SS_GspF_dom"/>
</dbReference>
<dbReference type="Pfam" id="PF00482">
    <property type="entry name" value="T2SSF"/>
    <property type="match status" value="2"/>
</dbReference>
<evidence type="ECO:0000313" key="10">
    <source>
        <dbReference type="EMBL" id="GLQ33510.1"/>
    </source>
</evidence>
<dbReference type="InterPro" id="IPR003004">
    <property type="entry name" value="GspF/PilC"/>
</dbReference>
<evidence type="ECO:0000256" key="1">
    <source>
        <dbReference type="ARBA" id="ARBA00004429"/>
    </source>
</evidence>